<name>A0A0M3JX32_ANISI</name>
<feature type="signal peptide" evidence="1">
    <location>
        <begin position="1"/>
        <end position="19"/>
    </location>
</feature>
<reference evidence="4" key="1">
    <citation type="submission" date="2017-02" db="UniProtKB">
        <authorList>
            <consortium name="WormBaseParasite"/>
        </authorList>
    </citation>
    <scope>IDENTIFICATION</scope>
</reference>
<gene>
    <name evidence="2" type="ORF">ASIM_LOCUS12351</name>
</gene>
<sequence>MRFLFTITFYWITISTVFSLGVQGNPKYQRFFVNTKAINFVDATKHGFRIVLLDSFLDSYLAPIQIPTLFITAVPLKSDEKAVTKVLYPDNIREDKQVSVTDLRERSWYFICIEWENFNRHNESTGTDCRTLRTLDRFGKSAESSVTDVEINDISSTAMHFRIRSIVDFPMRLTASLEGGTAPLPPSQTFVFHESTDLDVLFTYLKEDTEYGKLCILEEPLITGYTTMGRMIADMYIQKCYFGKLKTKDYELSTYDTEASPFKRAASATSLRLNESIFLALLTWILLYIVNR</sequence>
<proteinExistence type="predicted"/>
<accession>A0A0M3JX32</accession>
<dbReference type="Proteomes" id="UP000267096">
    <property type="component" value="Unassembled WGS sequence"/>
</dbReference>
<evidence type="ECO:0000313" key="3">
    <source>
        <dbReference type="Proteomes" id="UP000267096"/>
    </source>
</evidence>
<evidence type="ECO:0000313" key="4">
    <source>
        <dbReference type="WBParaSite" id="ASIM_0001288501-mRNA-1"/>
    </source>
</evidence>
<keyword evidence="3" id="KW-1185">Reference proteome</keyword>
<protein>
    <submittedName>
        <fullName evidence="2 4">Uncharacterized protein</fullName>
    </submittedName>
</protein>
<evidence type="ECO:0000313" key="2">
    <source>
        <dbReference type="EMBL" id="VDK47159.1"/>
    </source>
</evidence>
<dbReference type="OrthoDB" id="5827321at2759"/>
<dbReference type="AlphaFoldDB" id="A0A0M3JX32"/>
<reference evidence="2 3" key="2">
    <citation type="submission" date="2018-11" db="EMBL/GenBank/DDBJ databases">
        <authorList>
            <consortium name="Pathogen Informatics"/>
        </authorList>
    </citation>
    <scope>NUCLEOTIDE SEQUENCE [LARGE SCALE GENOMIC DNA]</scope>
</reference>
<evidence type="ECO:0000256" key="1">
    <source>
        <dbReference type="SAM" id="SignalP"/>
    </source>
</evidence>
<keyword evidence="1" id="KW-0732">Signal</keyword>
<feature type="chain" id="PRO_5043121065" evidence="1">
    <location>
        <begin position="20"/>
        <end position="292"/>
    </location>
</feature>
<dbReference type="EMBL" id="UYRR01031174">
    <property type="protein sequence ID" value="VDK47159.1"/>
    <property type="molecule type" value="Genomic_DNA"/>
</dbReference>
<organism evidence="4">
    <name type="scientific">Anisakis simplex</name>
    <name type="common">Herring worm</name>
    <dbReference type="NCBI Taxonomy" id="6269"/>
    <lineage>
        <taxon>Eukaryota</taxon>
        <taxon>Metazoa</taxon>
        <taxon>Ecdysozoa</taxon>
        <taxon>Nematoda</taxon>
        <taxon>Chromadorea</taxon>
        <taxon>Rhabditida</taxon>
        <taxon>Spirurina</taxon>
        <taxon>Ascaridomorpha</taxon>
        <taxon>Ascaridoidea</taxon>
        <taxon>Anisakidae</taxon>
        <taxon>Anisakis</taxon>
        <taxon>Anisakis simplex complex</taxon>
    </lineage>
</organism>
<dbReference type="WBParaSite" id="ASIM_0001288501-mRNA-1">
    <property type="protein sequence ID" value="ASIM_0001288501-mRNA-1"/>
    <property type="gene ID" value="ASIM_0001288501"/>
</dbReference>